<dbReference type="Proteomes" id="UP000835206">
    <property type="component" value="Chromosome 10"/>
</dbReference>
<dbReference type="SUPFAM" id="SSF55874">
    <property type="entry name" value="ATPase domain of HSP90 chaperone/DNA topoisomerase II/histidine kinase"/>
    <property type="match status" value="1"/>
</dbReference>
<keyword evidence="2" id="KW-0227">DNA damage</keyword>
<dbReference type="RefSeq" id="XP_012167936.2">
    <property type="nucleotide sequence ID" value="XM_012312546.3"/>
</dbReference>
<protein>
    <submittedName>
        <fullName evidence="4">Uncharacterized protein LOC105666131</fullName>
    </submittedName>
</protein>
<evidence type="ECO:0000256" key="2">
    <source>
        <dbReference type="ARBA" id="ARBA00022763"/>
    </source>
</evidence>
<dbReference type="PANTHER" id="PTHR10073:SF47">
    <property type="entry name" value="DNA MISMATCH REPAIR PROTEIN MLH3"/>
    <property type="match status" value="1"/>
</dbReference>
<evidence type="ECO:0000313" key="3">
    <source>
        <dbReference type="Proteomes" id="UP000835206"/>
    </source>
</evidence>
<dbReference type="GO" id="GO:0006298">
    <property type="term" value="P:mismatch repair"/>
    <property type="evidence" value="ECO:0007669"/>
    <property type="project" value="InterPro"/>
</dbReference>
<dbReference type="InterPro" id="IPR036890">
    <property type="entry name" value="HATPase_C_sf"/>
</dbReference>
<dbReference type="GeneID" id="105666131"/>
<proteinExistence type="inferred from homology"/>
<dbReference type="Gene3D" id="3.30.565.10">
    <property type="entry name" value="Histidine kinase-like ATPase, C-terminal domain"/>
    <property type="match status" value="1"/>
</dbReference>
<organism evidence="3 4">
    <name type="scientific">Bombus terrestris</name>
    <name type="common">Buff-tailed bumblebee</name>
    <name type="synonym">Apis terrestris</name>
    <dbReference type="NCBI Taxonomy" id="30195"/>
    <lineage>
        <taxon>Eukaryota</taxon>
        <taxon>Metazoa</taxon>
        <taxon>Ecdysozoa</taxon>
        <taxon>Arthropoda</taxon>
        <taxon>Hexapoda</taxon>
        <taxon>Insecta</taxon>
        <taxon>Pterygota</taxon>
        <taxon>Neoptera</taxon>
        <taxon>Endopterygota</taxon>
        <taxon>Hymenoptera</taxon>
        <taxon>Apocrita</taxon>
        <taxon>Aculeata</taxon>
        <taxon>Apoidea</taxon>
        <taxon>Anthophila</taxon>
        <taxon>Apidae</taxon>
        <taxon>Bombus</taxon>
        <taxon>Bombus</taxon>
    </lineage>
</organism>
<dbReference type="GO" id="GO:0016887">
    <property type="term" value="F:ATP hydrolysis activity"/>
    <property type="evidence" value="ECO:0007669"/>
    <property type="project" value="InterPro"/>
</dbReference>
<dbReference type="OrthoDB" id="429932at2759"/>
<dbReference type="InterPro" id="IPR014721">
    <property type="entry name" value="Ribsml_uS5_D2-typ_fold_subgr"/>
</dbReference>
<dbReference type="Pfam" id="PF13589">
    <property type="entry name" value="HATPase_c_3"/>
    <property type="match status" value="1"/>
</dbReference>
<comment type="similarity">
    <text evidence="1">Belongs to the DNA mismatch repair MutL/HexB family.</text>
</comment>
<evidence type="ECO:0000313" key="4">
    <source>
        <dbReference type="RefSeq" id="XP_012167936.2"/>
    </source>
</evidence>
<accession>A0A9B2MNJ1</accession>
<gene>
    <name evidence="4" type="primary">LOC105666131</name>
</gene>
<dbReference type="KEGG" id="bter:105666131"/>
<dbReference type="GO" id="GO:0140664">
    <property type="term" value="F:ATP-dependent DNA damage sensor activity"/>
    <property type="evidence" value="ECO:0007669"/>
    <property type="project" value="InterPro"/>
</dbReference>
<sequence>MEASIIATTNVTNIADCVLELVSNSLSANATAIAIRFHIEQRKIQVIDNGIGIPKIRLNAMAEYNNENSLNYSNIYDLCSWRKHTIINIRRLSNAMIITSRYYLSRKTYMKIFKVNCEPRIIKIERRPSQGTTVSIHGFHELSLNKWNITFMYHLIGNIAIANPQTSFTIRDDHQKKINMIITKPHNPIYIFKSLYSLEVLLHKIWYIRCMKKPNIKYCAYIGLADSKDTASQYIFLNNKLVHCPLILKIISTTFINTLKFFERQHYEHIPKNEAVFILLFLVCNNYTFTIENKKRTLIFSNIQDLMECIRSKILHIFTKGIKPLCEEEFRKGNETRLTAEDLVTPVSQTDNLNKNSIQLTLSEWSNWSYSKDWKQLENDSLKFYKHFDFLPEKLHKLLRGNTKLIKTDILNEYNGSVYSIKLKSGLQSKHL</sequence>
<dbReference type="InterPro" id="IPR038973">
    <property type="entry name" value="MutL/Mlh/Pms-like"/>
</dbReference>
<dbReference type="GO" id="GO:0032300">
    <property type="term" value="C:mismatch repair complex"/>
    <property type="evidence" value="ECO:0007669"/>
    <property type="project" value="InterPro"/>
</dbReference>
<keyword evidence="3" id="KW-1185">Reference proteome</keyword>
<dbReference type="Gene3D" id="3.30.230.10">
    <property type="match status" value="1"/>
</dbReference>
<dbReference type="PANTHER" id="PTHR10073">
    <property type="entry name" value="DNA MISMATCH REPAIR PROTEIN MLH, PMS, MUTL"/>
    <property type="match status" value="1"/>
</dbReference>
<reference evidence="4" key="1">
    <citation type="submission" date="2025-08" db="UniProtKB">
        <authorList>
            <consortium name="RefSeq"/>
        </authorList>
    </citation>
    <scope>IDENTIFICATION</scope>
</reference>
<dbReference type="AlphaFoldDB" id="A0A9B2MNJ1"/>
<evidence type="ECO:0000256" key="1">
    <source>
        <dbReference type="ARBA" id="ARBA00006082"/>
    </source>
</evidence>
<name>A0A9B2MNJ1_BOMTE</name>